<feature type="transmembrane region" description="Helical" evidence="10">
    <location>
        <begin position="189"/>
        <end position="211"/>
    </location>
</feature>
<keyword evidence="12" id="KW-1185">Reference proteome</keyword>
<evidence type="ECO:0000256" key="5">
    <source>
        <dbReference type="ARBA" id="ARBA00022725"/>
    </source>
</evidence>
<comment type="subcellular location">
    <subcellularLocation>
        <location evidence="1 10">Cell membrane</location>
        <topology evidence="1 10">Multi-pass membrane protein</topology>
    </subcellularLocation>
</comment>
<evidence type="ECO:0000256" key="8">
    <source>
        <dbReference type="ARBA" id="ARBA00023170"/>
    </source>
</evidence>
<feature type="transmembrane region" description="Helical" evidence="10">
    <location>
        <begin position="334"/>
        <end position="352"/>
    </location>
</feature>
<evidence type="ECO:0000256" key="4">
    <source>
        <dbReference type="ARBA" id="ARBA00022692"/>
    </source>
</evidence>
<dbReference type="Pfam" id="PF02949">
    <property type="entry name" value="7tm_6"/>
    <property type="match status" value="1"/>
</dbReference>
<comment type="caution">
    <text evidence="10">Lacks conserved residue(s) required for the propagation of feature annotation.</text>
</comment>
<evidence type="ECO:0000313" key="12">
    <source>
        <dbReference type="Proteomes" id="UP001148838"/>
    </source>
</evidence>
<evidence type="ECO:0000256" key="6">
    <source>
        <dbReference type="ARBA" id="ARBA00022989"/>
    </source>
</evidence>
<keyword evidence="9 10" id="KW-0807">Transducer</keyword>
<keyword evidence="4 10" id="KW-0812">Transmembrane</keyword>
<evidence type="ECO:0000256" key="7">
    <source>
        <dbReference type="ARBA" id="ARBA00023136"/>
    </source>
</evidence>
<gene>
    <name evidence="11" type="ORF">ANN_17274</name>
</gene>
<evidence type="ECO:0000256" key="1">
    <source>
        <dbReference type="ARBA" id="ARBA00004651"/>
    </source>
</evidence>
<evidence type="ECO:0000313" key="11">
    <source>
        <dbReference type="EMBL" id="KAJ4437139.1"/>
    </source>
</evidence>
<keyword evidence="7 10" id="KW-0472">Membrane</keyword>
<evidence type="ECO:0000256" key="10">
    <source>
        <dbReference type="RuleBase" id="RU351113"/>
    </source>
</evidence>
<evidence type="ECO:0000256" key="2">
    <source>
        <dbReference type="ARBA" id="ARBA00022475"/>
    </source>
</evidence>
<dbReference type="Proteomes" id="UP001148838">
    <property type="component" value="Unassembled WGS sequence"/>
</dbReference>
<keyword evidence="5 10" id="KW-0552">Olfaction</keyword>
<keyword evidence="2" id="KW-1003">Cell membrane</keyword>
<dbReference type="EMBL" id="JAJSOF020000021">
    <property type="protein sequence ID" value="KAJ4437139.1"/>
    <property type="molecule type" value="Genomic_DNA"/>
</dbReference>
<dbReference type="InterPro" id="IPR004117">
    <property type="entry name" value="7tm6_olfct_rcpt"/>
</dbReference>
<comment type="similarity">
    <text evidence="10">Belongs to the insect chemoreceptor superfamily. Heteromeric odorant receptor channel (TC 1.A.69) family.</text>
</comment>
<feature type="transmembrane region" description="Helical" evidence="10">
    <location>
        <begin position="276"/>
        <end position="300"/>
    </location>
</feature>
<keyword evidence="8 10" id="KW-0675">Receptor</keyword>
<protein>
    <recommendedName>
        <fullName evidence="10">Odorant receptor</fullName>
    </recommendedName>
</protein>
<dbReference type="PANTHER" id="PTHR21137:SF35">
    <property type="entry name" value="ODORANT RECEPTOR 19A-RELATED"/>
    <property type="match status" value="1"/>
</dbReference>
<keyword evidence="3 10" id="KW-0716">Sensory transduction</keyword>
<reference evidence="11 12" key="1">
    <citation type="journal article" date="2022" name="Allergy">
        <title>Genome assembly and annotation of Periplaneta americana reveal a comprehensive cockroach allergen profile.</title>
        <authorList>
            <person name="Wang L."/>
            <person name="Xiong Q."/>
            <person name="Saelim N."/>
            <person name="Wang L."/>
            <person name="Nong W."/>
            <person name="Wan A.T."/>
            <person name="Shi M."/>
            <person name="Liu X."/>
            <person name="Cao Q."/>
            <person name="Hui J.H.L."/>
            <person name="Sookrung N."/>
            <person name="Leung T.F."/>
            <person name="Tungtrongchitr A."/>
            <person name="Tsui S.K.W."/>
        </authorList>
    </citation>
    <scope>NUCLEOTIDE SEQUENCE [LARGE SCALE GENOMIC DNA]</scope>
    <source>
        <strain evidence="11">PWHHKU_190912</strain>
    </source>
</reference>
<organism evidence="11 12">
    <name type="scientific">Periplaneta americana</name>
    <name type="common">American cockroach</name>
    <name type="synonym">Blatta americana</name>
    <dbReference type="NCBI Taxonomy" id="6978"/>
    <lineage>
        <taxon>Eukaryota</taxon>
        <taxon>Metazoa</taxon>
        <taxon>Ecdysozoa</taxon>
        <taxon>Arthropoda</taxon>
        <taxon>Hexapoda</taxon>
        <taxon>Insecta</taxon>
        <taxon>Pterygota</taxon>
        <taxon>Neoptera</taxon>
        <taxon>Polyneoptera</taxon>
        <taxon>Dictyoptera</taxon>
        <taxon>Blattodea</taxon>
        <taxon>Blattoidea</taxon>
        <taxon>Blattidae</taxon>
        <taxon>Blattinae</taxon>
        <taxon>Periplaneta</taxon>
    </lineage>
</organism>
<name>A0ABQ8SSH2_PERAM</name>
<accession>A0ABQ8SSH2</accession>
<evidence type="ECO:0000256" key="3">
    <source>
        <dbReference type="ARBA" id="ARBA00022606"/>
    </source>
</evidence>
<feature type="transmembrane region" description="Helical" evidence="10">
    <location>
        <begin position="133"/>
        <end position="155"/>
    </location>
</feature>
<comment type="caution">
    <text evidence="11">The sequence shown here is derived from an EMBL/GenBank/DDBJ whole genome shotgun (WGS) entry which is preliminary data.</text>
</comment>
<sequence length="360" mass="41103">MNNCSVMDDDGGDDDDDDYGVHISLACRNLYPQRRRRKSSSAEYFHFDGLLDDSVREAMSLDVVLHSDELDRIMETSRVIVPASSSLWVHMILRFQIKDVKRMLSYASVFTWDPIPNTDQEDRRFRMTRLLPLINSATTKVFIGSFGLHACYMTSRLIIRDDRPLAINAYFIIDTTYSPFYELANVSEYLMTLICFPLFYGAIGMYCYLVTIACSQLERLKVNILNIKSSMDSAKDKGPITESTFYRMQKQLDECISHHQNILRLMHSLEEVCSPMLVCHFVLILGGMCFAGFSFVVTFVRGPGGFLKNQEMSSFRYGRCSQSLGNGLTMAQSVVVYTAFLIQLYAYCWFGGELTDLVTN</sequence>
<dbReference type="PANTHER" id="PTHR21137">
    <property type="entry name" value="ODORANT RECEPTOR"/>
    <property type="match status" value="1"/>
</dbReference>
<keyword evidence="6 10" id="KW-1133">Transmembrane helix</keyword>
<evidence type="ECO:0000256" key="9">
    <source>
        <dbReference type="ARBA" id="ARBA00023224"/>
    </source>
</evidence>
<proteinExistence type="inferred from homology"/>